<protein>
    <submittedName>
        <fullName evidence="1">16S rRNA (Cytidine1402-2'-O)-methyltransferase</fullName>
    </submittedName>
</protein>
<dbReference type="Gene3D" id="3.30.950.10">
    <property type="entry name" value="Methyltransferase, Cobalt-precorrin-4 Transmethylase, Domain 2"/>
    <property type="match status" value="1"/>
</dbReference>
<sequence length="265" mass="28338">MSAPDTPAGSLYLVPNTLDMGTWPADGTPPDIGEVLPVGVLRTAARLEHWVAENARSARALLKRVGAQVPLARPLQAIQIQELPRPPKGGKAAAGAQQQREAMGLLLAPLLDGHDVGLVSEAGLPAVADPGAALVREAHRCGVRVLPLSGPSSLILAVAAGGLNGQSFAFVGYLPTEAAQRAQRLRELETHSQRWQQTQLLIETPYRNAAMLQALLQHLRPTTWLNVSCGLTLERGWTRTLTVAQWRHATVELPAQVPAVFSFLA</sequence>
<comment type="caution">
    <text evidence="1">The sequence shown here is derived from an EMBL/GenBank/DDBJ whole genome shotgun (WGS) entry which is preliminary data.</text>
</comment>
<dbReference type="SUPFAM" id="SSF53790">
    <property type="entry name" value="Tetrapyrrole methylase"/>
    <property type="match status" value="1"/>
</dbReference>
<dbReference type="CDD" id="cd11649">
    <property type="entry name" value="RsmI_like"/>
    <property type="match status" value="1"/>
</dbReference>
<name>A0A318H1X9_9BURK</name>
<organism evidence="1 2">
    <name type="scientific">Sphaerotilus hippei</name>
    <dbReference type="NCBI Taxonomy" id="744406"/>
    <lineage>
        <taxon>Bacteria</taxon>
        <taxon>Pseudomonadati</taxon>
        <taxon>Pseudomonadota</taxon>
        <taxon>Betaproteobacteria</taxon>
        <taxon>Burkholderiales</taxon>
        <taxon>Sphaerotilaceae</taxon>
        <taxon>Sphaerotilus</taxon>
    </lineage>
</organism>
<evidence type="ECO:0000313" key="2">
    <source>
        <dbReference type="Proteomes" id="UP000247811"/>
    </source>
</evidence>
<dbReference type="GO" id="GO:0032259">
    <property type="term" value="P:methylation"/>
    <property type="evidence" value="ECO:0007669"/>
    <property type="project" value="UniProtKB-KW"/>
</dbReference>
<dbReference type="GO" id="GO:0008168">
    <property type="term" value="F:methyltransferase activity"/>
    <property type="evidence" value="ECO:0007669"/>
    <property type="project" value="UniProtKB-KW"/>
</dbReference>
<dbReference type="OrthoDB" id="7061662at2"/>
<dbReference type="PANTHER" id="PTHR46111:SF2">
    <property type="entry name" value="SAM-DEPENDENT METHYLTRANSFERASE"/>
    <property type="match status" value="1"/>
</dbReference>
<dbReference type="AlphaFoldDB" id="A0A318H1X9"/>
<dbReference type="InterPro" id="IPR035996">
    <property type="entry name" value="4pyrrol_Methylase_sf"/>
</dbReference>
<keyword evidence="1" id="KW-0808">Transferase</keyword>
<dbReference type="Gene3D" id="3.40.1010.10">
    <property type="entry name" value="Cobalt-precorrin-4 Transmethylase, Domain 1"/>
    <property type="match status" value="1"/>
</dbReference>
<dbReference type="InterPro" id="IPR008189">
    <property type="entry name" value="rRNA_ssu_MeTfrase_I"/>
</dbReference>
<dbReference type="InterPro" id="IPR014776">
    <property type="entry name" value="4pyrrole_Mease_sub2"/>
</dbReference>
<reference evidence="1 2" key="1">
    <citation type="submission" date="2018-05" db="EMBL/GenBank/DDBJ databases">
        <title>Genomic Encyclopedia of Type Strains, Phase IV (KMG-IV): sequencing the most valuable type-strain genomes for metagenomic binning, comparative biology and taxonomic classification.</title>
        <authorList>
            <person name="Goeker M."/>
        </authorList>
    </citation>
    <scope>NUCLEOTIDE SEQUENCE [LARGE SCALE GENOMIC DNA]</scope>
    <source>
        <strain evidence="1 2">DSM 566</strain>
    </source>
</reference>
<proteinExistence type="predicted"/>
<gene>
    <name evidence="1" type="ORF">C7444_105151</name>
</gene>
<dbReference type="InterPro" id="IPR014777">
    <property type="entry name" value="4pyrrole_Mease_sub1"/>
</dbReference>
<dbReference type="Proteomes" id="UP000247811">
    <property type="component" value="Unassembled WGS sequence"/>
</dbReference>
<accession>A0A318H1X9</accession>
<evidence type="ECO:0000313" key="1">
    <source>
        <dbReference type="EMBL" id="PXW97052.1"/>
    </source>
</evidence>
<dbReference type="RefSeq" id="WP_110400198.1">
    <property type="nucleotide sequence ID" value="NZ_QJJS01000005.1"/>
</dbReference>
<dbReference type="EMBL" id="QJJS01000005">
    <property type="protein sequence ID" value="PXW97052.1"/>
    <property type="molecule type" value="Genomic_DNA"/>
</dbReference>
<keyword evidence="2" id="KW-1185">Reference proteome</keyword>
<dbReference type="PANTHER" id="PTHR46111">
    <property type="entry name" value="RIBOSOMAL RNA SMALL SUBUNIT METHYLTRANSFERASE I"/>
    <property type="match status" value="1"/>
</dbReference>
<keyword evidence="1" id="KW-0489">Methyltransferase</keyword>